<dbReference type="Proteomes" id="UP000730618">
    <property type="component" value="Unassembled WGS sequence"/>
</dbReference>
<accession>A0ABN7TRH6</accession>
<protein>
    <recommendedName>
        <fullName evidence="1">Carbohydrate-binding domain-containing protein</fullName>
    </recommendedName>
</protein>
<reference evidence="2 3" key="1">
    <citation type="submission" date="2021-06" db="EMBL/GenBank/DDBJ databases">
        <authorList>
            <person name="Criscuolo A."/>
        </authorList>
    </citation>
    <scope>NUCLEOTIDE SEQUENCE [LARGE SCALE GENOMIC DNA]</scope>
    <source>
        <strain evidence="3">CIP 111802</strain>
    </source>
</reference>
<keyword evidence="3" id="KW-1185">Reference proteome</keyword>
<evidence type="ECO:0000313" key="3">
    <source>
        <dbReference type="Proteomes" id="UP000730618"/>
    </source>
</evidence>
<dbReference type="RefSeq" id="WP_218101531.1">
    <property type="nucleotide sequence ID" value="NZ_CAJVCE010000018.1"/>
</dbReference>
<dbReference type="Pfam" id="PF06452">
    <property type="entry name" value="CBM9_1"/>
    <property type="match status" value="1"/>
</dbReference>
<dbReference type="CDD" id="cd09620">
    <property type="entry name" value="CBM9_like_3"/>
    <property type="match status" value="1"/>
</dbReference>
<evidence type="ECO:0000313" key="2">
    <source>
        <dbReference type="EMBL" id="CAG7652715.1"/>
    </source>
</evidence>
<name>A0ABN7TRH6_9BACL</name>
<evidence type="ECO:0000259" key="1">
    <source>
        <dbReference type="Pfam" id="PF06452"/>
    </source>
</evidence>
<comment type="caution">
    <text evidence="2">The sequence shown here is derived from an EMBL/GenBank/DDBJ whole genome shotgun (WGS) entry which is preliminary data.</text>
</comment>
<dbReference type="InterPro" id="IPR010502">
    <property type="entry name" value="Carb-bd_dom_fam9"/>
</dbReference>
<proteinExistence type="predicted"/>
<dbReference type="EMBL" id="CAJVCE010000018">
    <property type="protein sequence ID" value="CAG7652715.1"/>
    <property type="molecule type" value="Genomic_DNA"/>
</dbReference>
<sequence>MTTERYIYRCMRVPSGQDDIHWNSLPTLELVDSPTGEQPALRTFVQSCWDSRAVYFRFKCQDDFVISTFTDRDDPLYEQDVVEIFIDETGMGTHYKEIEVSPNNVIFDALVTNHNYTKPGGRLDVDTSWNMEGLQTSVTPTDGGFHYQITMPFSQFSVMPDGGDCWRINFYRIDQEKSGTRHYCAWSPTYHPSFHVSERFGTLLFD</sequence>
<feature type="domain" description="Carbohydrate-binding" evidence="1">
    <location>
        <begin position="16"/>
        <end position="203"/>
    </location>
</feature>
<gene>
    <name evidence="2" type="ORF">PAECIP111802_05312</name>
</gene>
<organism evidence="2 3">
    <name type="scientific">Paenibacillus allorhizosphaerae</name>
    <dbReference type="NCBI Taxonomy" id="2849866"/>
    <lineage>
        <taxon>Bacteria</taxon>
        <taxon>Bacillati</taxon>
        <taxon>Bacillota</taxon>
        <taxon>Bacilli</taxon>
        <taxon>Bacillales</taxon>
        <taxon>Paenibacillaceae</taxon>
        <taxon>Paenibacillus</taxon>
    </lineage>
</organism>